<comment type="caution">
    <text evidence="1">The sequence shown here is derived from an EMBL/GenBank/DDBJ whole genome shotgun (WGS) entry which is preliminary data.</text>
</comment>
<dbReference type="PROSITE" id="PS51257">
    <property type="entry name" value="PROKAR_LIPOPROTEIN"/>
    <property type="match status" value="1"/>
</dbReference>
<gene>
    <name evidence="1" type="ORF">GGR21_000911</name>
</gene>
<reference evidence="1 2" key="1">
    <citation type="submission" date="2020-08" db="EMBL/GenBank/DDBJ databases">
        <title>Genomic Encyclopedia of Type Strains, Phase IV (KMG-IV): sequencing the most valuable type-strain genomes for metagenomic binning, comparative biology and taxonomic classification.</title>
        <authorList>
            <person name="Goeker M."/>
        </authorList>
    </citation>
    <scope>NUCLEOTIDE SEQUENCE [LARGE SCALE GENOMIC DNA]</scope>
    <source>
        <strain evidence="1 2">DSM 104969</strain>
    </source>
</reference>
<evidence type="ECO:0000313" key="2">
    <source>
        <dbReference type="Proteomes" id="UP000555103"/>
    </source>
</evidence>
<organism evidence="1 2">
    <name type="scientific">Dysgonomonas hofstadii</name>
    <dbReference type="NCBI Taxonomy" id="637886"/>
    <lineage>
        <taxon>Bacteria</taxon>
        <taxon>Pseudomonadati</taxon>
        <taxon>Bacteroidota</taxon>
        <taxon>Bacteroidia</taxon>
        <taxon>Bacteroidales</taxon>
        <taxon>Dysgonomonadaceae</taxon>
        <taxon>Dysgonomonas</taxon>
    </lineage>
</organism>
<name>A0A840CR47_9BACT</name>
<dbReference type="RefSeq" id="WP_183305975.1">
    <property type="nucleotide sequence ID" value="NZ_JACIEP010000003.1"/>
</dbReference>
<accession>A0A840CR47</accession>
<sequence>MKKYILTFFLLPIVILSSCSVYEDIYFLEDGRVKYNMTIDGGEMMALVGESSLKGKNGYPKDSIINFSQIVRDTLDIIPAEIEQDVKNIEPIYMRVQNNDSLGILKISVYGDFDNMESFTNAFASMSKIEGQIKKRENNPMSKFSIDNLFNKNTLSWDGTRLKRIVTAPEKEEITNQNTDSEEGMDKKIDESFDRLFSQGKMVVKYHFPKKIKSVNNKDATFSMDGKTAILNYPASLFLKPDKELSIEIVTE</sequence>
<dbReference type="AlphaFoldDB" id="A0A840CR47"/>
<dbReference type="Proteomes" id="UP000555103">
    <property type="component" value="Unassembled WGS sequence"/>
</dbReference>
<proteinExistence type="predicted"/>
<protein>
    <recommendedName>
        <fullName evidence="3">Lipoprotein</fullName>
    </recommendedName>
</protein>
<evidence type="ECO:0000313" key="1">
    <source>
        <dbReference type="EMBL" id="MBB4035022.1"/>
    </source>
</evidence>
<dbReference type="EMBL" id="JACIEP010000003">
    <property type="protein sequence ID" value="MBB4035022.1"/>
    <property type="molecule type" value="Genomic_DNA"/>
</dbReference>
<keyword evidence="2" id="KW-1185">Reference proteome</keyword>
<evidence type="ECO:0008006" key="3">
    <source>
        <dbReference type="Google" id="ProtNLM"/>
    </source>
</evidence>